<accession>A0ABR5A4J0</accession>
<dbReference type="EMBL" id="JXAL01000016">
    <property type="protein sequence ID" value="KIL35969.1"/>
    <property type="molecule type" value="Genomic_DNA"/>
</dbReference>
<sequence length="61" mass="6619">MMIRLTGTNGTEMHIKRSAIAAVFEASDSDLGEPVTHVATAAGTYTVKEPVAYVLRYFDVD</sequence>
<reference evidence="1 2" key="1">
    <citation type="submission" date="2014-12" db="EMBL/GenBank/DDBJ databases">
        <title>Draft genome sequence of Cohnella kolymensis strain B-2846.</title>
        <authorList>
            <person name="Karlyshev A.V."/>
            <person name="Kudryashova E.B."/>
        </authorList>
    </citation>
    <scope>NUCLEOTIDE SEQUENCE [LARGE SCALE GENOMIC DNA]</scope>
    <source>
        <strain evidence="1 2">VKM B-2846</strain>
    </source>
</reference>
<comment type="caution">
    <text evidence="1">The sequence shown here is derived from an EMBL/GenBank/DDBJ whole genome shotgun (WGS) entry which is preliminary data.</text>
</comment>
<organism evidence="1 2">
    <name type="scientific">Cohnella kolymensis</name>
    <dbReference type="NCBI Taxonomy" id="1590652"/>
    <lineage>
        <taxon>Bacteria</taxon>
        <taxon>Bacillati</taxon>
        <taxon>Bacillota</taxon>
        <taxon>Bacilli</taxon>
        <taxon>Bacillales</taxon>
        <taxon>Paenibacillaceae</taxon>
        <taxon>Cohnella</taxon>
    </lineage>
</organism>
<dbReference type="RefSeq" id="WP_041062874.1">
    <property type="nucleotide sequence ID" value="NZ_JXAL01000016.1"/>
</dbReference>
<evidence type="ECO:0000313" key="1">
    <source>
        <dbReference type="EMBL" id="KIL35969.1"/>
    </source>
</evidence>
<keyword evidence="2" id="KW-1185">Reference proteome</keyword>
<dbReference type="Proteomes" id="UP000054526">
    <property type="component" value="Unassembled WGS sequence"/>
</dbReference>
<evidence type="ECO:0000313" key="2">
    <source>
        <dbReference type="Proteomes" id="UP000054526"/>
    </source>
</evidence>
<name>A0ABR5A4J0_9BACL</name>
<protein>
    <submittedName>
        <fullName evidence="1">Uncharacterized protein</fullName>
    </submittedName>
</protein>
<proteinExistence type="predicted"/>
<gene>
    <name evidence="1" type="ORF">SD71_11560</name>
</gene>